<gene>
    <name evidence="3" type="ORF">BHK69_15370</name>
</gene>
<dbReference type="KEGG" id="bvv:BHK69_15370"/>
<dbReference type="Gene3D" id="3.10.450.50">
    <property type="match status" value="1"/>
</dbReference>
<dbReference type="PANTHER" id="PTHR41252:SF1">
    <property type="entry name" value="BLR2505 PROTEIN"/>
    <property type="match status" value="1"/>
</dbReference>
<dbReference type="PANTHER" id="PTHR41252">
    <property type="entry name" value="BLR2505 PROTEIN"/>
    <property type="match status" value="1"/>
</dbReference>
<evidence type="ECO:0000313" key="4">
    <source>
        <dbReference type="Proteomes" id="UP000094969"/>
    </source>
</evidence>
<organism evidence="3 4">
    <name type="scientific">Bosea vaviloviae</name>
    <dbReference type="NCBI Taxonomy" id="1526658"/>
    <lineage>
        <taxon>Bacteria</taxon>
        <taxon>Pseudomonadati</taxon>
        <taxon>Pseudomonadota</taxon>
        <taxon>Alphaproteobacteria</taxon>
        <taxon>Hyphomicrobiales</taxon>
        <taxon>Boseaceae</taxon>
        <taxon>Bosea</taxon>
    </lineage>
</organism>
<sequence>MTSDTLPNRSATTIRRLGLAALVATAVAATAAMPARADISATARNEAIVRDAFQRWAGGDNVFQQLLAPDVVWTIPGSGPVAGTYRGLRDFVERASAPLMSRLATRLVPEVRHIWAVGDRVTVRFNASATTTGGRPYRNQFVWLFRMKDGKVAEAEAFLDLVAYQEVVDTNTPLQR</sequence>
<dbReference type="InterPro" id="IPR037401">
    <property type="entry name" value="SnoaL-like"/>
</dbReference>
<dbReference type="AlphaFoldDB" id="A0A1D7U2Q1"/>
<evidence type="ECO:0000259" key="2">
    <source>
        <dbReference type="Pfam" id="PF12680"/>
    </source>
</evidence>
<dbReference type="SUPFAM" id="SSF54427">
    <property type="entry name" value="NTF2-like"/>
    <property type="match status" value="1"/>
</dbReference>
<dbReference type="Pfam" id="PF12680">
    <property type="entry name" value="SnoaL_2"/>
    <property type="match status" value="1"/>
</dbReference>
<dbReference type="Proteomes" id="UP000094969">
    <property type="component" value="Chromosome"/>
</dbReference>
<dbReference type="RefSeq" id="WP_069690859.1">
    <property type="nucleotide sequence ID" value="NZ_CP017147.1"/>
</dbReference>
<dbReference type="InterPro" id="IPR032710">
    <property type="entry name" value="NTF2-like_dom_sf"/>
</dbReference>
<feature type="domain" description="SnoaL-like" evidence="2">
    <location>
        <begin position="49"/>
        <end position="154"/>
    </location>
</feature>
<dbReference type="OrthoDB" id="1450423at2"/>
<keyword evidence="4" id="KW-1185">Reference proteome</keyword>
<feature type="chain" id="PRO_5009099948" evidence="1">
    <location>
        <begin position="38"/>
        <end position="176"/>
    </location>
</feature>
<proteinExistence type="predicted"/>
<name>A0A1D7U2Q1_9HYPH</name>
<accession>A0A1D7U2Q1</accession>
<keyword evidence="3" id="KW-0413">Isomerase</keyword>
<dbReference type="EMBL" id="CP017147">
    <property type="protein sequence ID" value="AOO81648.1"/>
    <property type="molecule type" value="Genomic_DNA"/>
</dbReference>
<dbReference type="GO" id="GO:0016853">
    <property type="term" value="F:isomerase activity"/>
    <property type="evidence" value="ECO:0007669"/>
    <property type="project" value="UniProtKB-KW"/>
</dbReference>
<dbReference type="STRING" id="1526658.BHK69_15370"/>
<evidence type="ECO:0000256" key="1">
    <source>
        <dbReference type="SAM" id="SignalP"/>
    </source>
</evidence>
<protein>
    <submittedName>
        <fullName evidence="3">Ketosteroid isomerase</fullName>
    </submittedName>
</protein>
<keyword evidence="1" id="KW-0732">Signal</keyword>
<feature type="signal peptide" evidence="1">
    <location>
        <begin position="1"/>
        <end position="37"/>
    </location>
</feature>
<reference evidence="3 4" key="1">
    <citation type="journal article" date="2015" name="Antonie Van Leeuwenhoek">
        <title>Bosea vaviloviae sp. nov., a new species of slow-growing rhizobia isolated from nodules of the relict species Vavilovia formosa (Stev.) Fed.</title>
        <authorList>
            <person name="Safronova V.I."/>
            <person name="Kuznetsova I.G."/>
            <person name="Sazanova A.L."/>
            <person name="Kimeklis A.K."/>
            <person name="Belimov A.A."/>
            <person name="Andronov E.E."/>
            <person name="Pinaev A.G."/>
            <person name="Chizhevskaya E.P."/>
            <person name="Pukhaev A.R."/>
            <person name="Popov K.P."/>
            <person name="Willems A."/>
            <person name="Tikhonovich I.A."/>
        </authorList>
    </citation>
    <scope>NUCLEOTIDE SEQUENCE [LARGE SCALE GENOMIC DNA]</scope>
    <source>
        <strain evidence="3 4">Vaf18</strain>
    </source>
</reference>
<evidence type="ECO:0000313" key="3">
    <source>
        <dbReference type="EMBL" id="AOO81648.1"/>
    </source>
</evidence>